<protein>
    <submittedName>
        <fullName evidence="1">Uncharacterized protein</fullName>
    </submittedName>
</protein>
<comment type="caution">
    <text evidence="1">The sequence shown here is derived from an EMBL/GenBank/DDBJ whole genome shotgun (WGS) entry which is preliminary data.</text>
</comment>
<organism evidence="1">
    <name type="scientific">marine sediment metagenome</name>
    <dbReference type="NCBI Taxonomy" id="412755"/>
    <lineage>
        <taxon>unclassified sequences</taxon>
        <taxon>metagenomes</taxon>
        <taxon>ecological metagenomes</taxon>
    </lineage>
</organism>
<feature type="non-terminal residue" evidence="1">
    <location>
        <position position="1"/>
    </location>
</feature>
<reference evidence="1" key="1">
    <citation type="journal article" date="2015" name="Nature">
        <title>Complex archaea that bridge the gap between prokaryotes and eukaryotes.</title>
        <authorList>
            <person name="Spang A."/>
            <person name="Saw J.H."/>
            <person name="Jorgensen S.L."/>
            <person name="Zaremba-Niedzwiedzka K."/>
            <person name="Martijn J."/>
            <person name="Lind A.E."/>
            <person name="van Eijk R."/>
            <person name="Schleper C."/>
            <person name="Guy L."/>
            <person name="Ettema T.J."/>
        </authorList>
    </citation>
    <scope>NUCLEOTIDE SEQUENCE</scope>
</reference>
<evidence type="ECO:0000313" key="1">
    <source>
        <dbReference type="EMBL" id="KKM27514.1"/>
    </source>
</evidence>
<proteinExistence type="predicted"/>
<gene>
    <name evidence="1" type="ORF">LCGC14_1574000</name>
</gene>
<dbReference type="AlphaFoldDB" id="A0A0F9J565"/>
<sequence>VIKEYKMKLIKEINEQVRSQLKSSLNFPEPEKLKAYLQKQFDGAVNLKWTGKRTVTIVLPRYDIPEIIDDAANRVLRAFGLEYEELTPGKPDKSGKTNKFSIWDPELKRGEPQLNLNWRELKENK</sequence>
<name>A0A0F9J565_9ZZZZ</name>
<dbReference type="EMBL" id="LAZR01012308">
    <property type="protein sequence ID" value="KKM27514.1"/>
    <property type="molecule type" value="Genomic_DNA"/>
</dbReference>
<accession>A0A0F9J565</accession>